<keyword evidence="3" id="KW-1185">Reference proteome</keyword>
<proteinExistence type="predicted"/>
<keyword evidence="1" id="KW-0732">Signal</keyword>
<evidence type="ECO:0000313" key="3">
    <source>
        <dbReference type="Proteomes" id="UP000001072"/>
    </source>
</evidence>
<dbReference type="KEGG" id="mlr:MELLADRAFT_124134"/>
<dbReference type="OrthoDB" id="10414828at2759"/>
<feature type="signal peptide" evidence="1">
    <location>
        <begin position="1"/>
        <end position="20"/>
    </location>
</feature>
<sequence>MASKLLQVFVFAIMISTGLCTISRQTCNGGYTTGTNSDHICQVLRGGNYKCPMSSCSLGGEMKGCTADPGQHAPALSASQVLKCQEFYSTTADGQIHCRSQYPYHYIVKCKTWQPVVCNNCEQV</sequence>
<dbReference type="GeneID" id="18926641"/>
<protein>
    <submittedName>
        <fullName evidence="2">Secreted protein</fullName>
    </submittedName>
</protein>
<organism evidence="3">
    <name type="scientific">Melampsora larici-populina (strain 98AG31 / pathotype 3-4-7)</name>
    <name type="common">Poplar leaf rust fungus</name>
    <dbReference type="NCBI Taxonomy" id="747676"/>
    <lineage>
        <taxon>Eukaryota</taxon>
        <taxon>Fungi</taxon>
        <taxon>Dikarya</taxon>
        <taxon>Basidiomycota</taxon>
        <taxon>Pucciniomycotina</taxon>
        <taxon>Pucciniomycetes</taxon>
        <taxon>Pucciniales</taxon>
        <taxon>Melampsoraceae</taxon>
        <taxon>Melampsora</taxon>
    </lineage>
</organism>
<dbReference type="AlphaFoldDB" id="F4RU22"/>
<dbReference type="InParanoid" id="F4RU22"/>
<feature type="chain" id="PRO_5003321035" evidence="1">
    <location>
        <begin position="21"/>
        <end position="124"/>
    </location>
</feature>
<dbReference type="RefSeq" id="XP_007412561.1">
    <property type="nucleotide sequence ID" value="XM_007412499.1"/>
</dbReference>
<dbReference type="Proteomes" id="UP000001072">
    <property type="component" value="Unassembled WGS sequence"/>
</dbReference>
<name>F4RU22_MELLP</name>
<dbReference type="HOGENOM" id="CLU_2004417_0_0_1"/>
<accession>F4RU22</accession>
<dbReference type="VEuPathDB" id="FungiDB:MELLADRAFT_124134"/>
<evidence type="ECO:0000256" key="1">
    <source>
        <dbReference type="SAM" id="SignalP"/>
    </source>
</evidence>
<dbReference type="EMBL" id="GL883120">
    <property type="protein sequence ID" value="EGG04100.1"/>
    <property type="molecule type" value="Genomic_DNA"/>
</dbReference>
<evidence type="ECO:0000313" key="2">
    <source>
        <dbReference type="EMBL" id="EGG04100.1"/>
    </source>
</evidence>
<gene>
    <name evidence="2" type="ORF">MELLADRAFT_124134</name>
</gene>
<reference evidence="3" key="1">
    <citation type="journal article" date="2011" name="Proc. Natl. Acad. Sci. U.S.A.">
        <title>Obligate biotrophy features unraveled by the genomic analysis of rust fungi.</title>
        <authorList>
            <person name="Duplessis S."/>
            <person name="Cuomo C.A."/>
            <person name="Lin Y.-C."/>
            <person name="Aerts A."/>
            <person name="Tisserant E."/>
            <person name="Veneault-Fourrey C."/>
            <person name="Joly D.L."/>
            <person name="Hacquard S."/>
            <person name="Amselem J."/>
            <person name="Cantarel B.L."/>
            <person name="Chiu R."/>
            <person name="Coutinho P.M."/>
            <person name="Feau N."/>
            <person name="Field M."/>
            <person name="Frey P."/>
            <person name="Gelhaye E."/>
            <person name="Goldberg J."/>
            <person name="Grabherr M.G."/>
            <person name="Kodira C.D."/>
            <person name="Kohler A."/>
            <person name="Kuees U."/>
            <person name="Lindquist E.A."/>
            <person name="Lucas S.M."/>
            <person name="Mago R."/>
            <person name="Mauceli E."/>
            <person name="Morin E."/>
            <person name="Murat C."/>
            <person name="Pangilinan J.L."/>
            <person name="Park R."/>
            <person name="Pearson M."/>
            <person name="Quesneville H."/>
            <person name="Rouhier N."/>
            <person name="Sakthikumar S."/>
            <person name="Salamov A.A."/>
            <person name="Schmutz J."/>
            <person name="Selles B."/>
            <person name="Shapiro H."/>
            <person name="Tanguay P."/>
            <person name="Tuskan G.A."/>
            <person name="Henrissat B."/>
            <person name="Van de Peer Y."/>
            <person name="Rouze P."/>
            <person name="Ellis J.G."/>
            <person name="Dodds P.N."/>
            <person name="Schein J.E."/>
            <person name="Zhong S."/>
            <person name="Hamelin R.C."/>
            <person name="Grigoriev I.V."/>
            <person name="Szabo L.J."/>
            <person name="Martin F."/>
        </authorList>
    </citation>
    <scope>NUCLEOTIDE SEQUENCE [LARGE SCALE GENOMIC DNA]</scope>
    <source>
        <strain evidence="3">98AG31 / pathotype 3-4-7</strain>
    </source>
</reference>